<evidence type="ECO:0000313" key="2">
    <source>
        <dbReference type="EMBL" id="OGK30907.1"/>
    </source>
</evidence>
<dbReference type="AlphaFoldDB" id="A0A1F7HI47"/>
<comment type="caution">
    <text evidence="2">The sequence shown here is derived from an EMBL/GenBank/DDBJ whole genome shotgun (WGS) entry which is preliminary data.</text>
</comment>
<evidence type="ECO:0000313" key="3">
    <source>
        <dbReference type="Proteomes" id="UP000177199"/>
    </source>
</evidence>
<gene>
    <name evidence="2" type="ORF">A3F29_02295</name>
</gene>
<dbReference type="Gene3D" id="1.10.10.10">
    <property type="entry name" value="Winged helix-like DNA-binding domain superfamily/Winged helix DNA-binding domain"/>
    <property type="match status" value="1"/>
</dbReference>
<evidence type="ECO:0000256" key="1">
    <source>
        <dbReference type="SAM" id="Coils"/>
    </source>
</evidence>
<dbReference type="EMBL" id="MFZV01000039">
    <property type="protein sequence ID" value="OGK30907.1"/>
    <property type="molecule type" value="Genomic_DNA"/>
</dbReference>
<evidence type="ECO:0008006" key="4">
    <source>
        <dbReference type="Google" id="ProtNLM"/>
    </source>
</evidence>
<name>A0A1F7HI47_9BACT</name>
<keyword evidence="1" id="KW-0175">Coiled coil</keyword>
<dbReference type="Proteomes" id="UP000177199">
    <property type="component" value="Unassembled WGS sequence"/>
</dbReference>
<sequence length="191" mass="22854">MLDHIIPSQTRIKILELFFHNPENSYYLRKVVREVEKEVNAVKRELDILEREKVLFKEKRLNKVFYTLNKNYVFYEEFLRIFAKTGTFAKMIYDKLPKLGKVKFISMALKFAKKQQLKEDEVYLFLVGSVVVPEVTSIVSDVEKEFGSEINYTVMSEDEFDFRKKNNDPFVWRFLKQPKIMLMGLEEDLLK</sequence>
<accession>A0A1F7HI47</accession>
<dbReference type="InterPro" id="IPR036388">
    <property type="entry name" value="WH-like_DNA-bd_sf"/>
</dbReference>
<reference evidence="2 3" key="1">
    <citation type="journal article" date="2016" name="Nat. Commun.">
        <title>Thousands of microbial genomes shed light on interconnected biogeochemical processes in an aquifer system.</title>
        <authorList>
            <person name="Anantharaman K."/>
            <person name="Brown C.T."/>
            <person name="Hug L.A."/>
            <person name="Sharon I."/>
            <person name="Castelle C.J."/>
            <person name="Probst A.J."/>
            <person name="Thomas B.C."/>
            <person name="Singh A."/>
            <person name="Wilkins M.J."/>
            <person name="Karaoz U."/>
            <person name="Brodie E.L."/>
            <person name="Williams K.H."/>
            <person name="Hubbard S.S."/>
            <person name="Banfield J.F."/>
        </authorList>
    </citation>
    <scope>NUCLEOTIDE SEQUENCE [LARGE SCALE GENOMIC DNA]</scope>
</reference>
<feature type="coiled-coil region" evidence="1">
    <location>
        <begin position="32"/>
        <end position="59"/>
    </location>
</feature>
<protein>
    <recommendedName>
        <fullName evidence="4">HTH arsR-type domain-containing protein</fullName>
    </recommendedName>
</protein>
<organism evidence="2 3">
    <name type="scientific">Candidatus Roizmanbacteria bacterium RIFCSPHIGHO2_12_FULL_33_9</name>
    <dbReference type="NCBI Taxonomy" id="1802045"/>
    <lineage>
        <taxon>Bacteria</taxon>
        <taxon>Candidatus Roizmaniibacteriota</taxon>
    </lineage>
</organism>
<proteinExistence type="predicted"/>